<dbReference type="NCBIfam" id="TIGR01534">
    <property type="entry name" value="GAPDH-I"/>
    <property type="match status" value="1"/>
</dbReference>
<evidence type="ECO:0000256" key="6">
    <source>
        <dbReference type="PIRSR" id="PIRSR000149-4"/>
    </source>
</evidence>
<comment type="similarity">
    <text evidence="1 7">Belongs to the glyceraldehyde-3-phosphate dehydrogenase family.</text>
</comment>
<accession>A0A2M6WEZ4</accession>
<feature type="binding site" evidence="4">
    <location>
        <position position="187"/>
    </location>
    <ligand>
        <name>D-glyceraldehyde 3-phosphate</name>
        <dbReference type="ChEBI" id="CHEBI:59776"/>
    </ligand>
</feature>
<keyword evidence="5" id="KW-0520">NAD</keyword>
<reference evidence="10" key="1">
    <citation type="submission" date="2017-09" db="EMBL/GenBank/DDBJ databases">
        <title>Depth-based differentiation of microbial function through sediment-hosted aquifers and enrichment of novel symbionts in the deep terrestrial subsurface.</title>
        <authorList>
            <person name="Probst A.J."/>
            <person name="Ladd B."/>
            <person name="Jarett J.K."/>
            <person name="Geller-Mcgrath D.E."/>
            <person name="Sieber C.M.K."/>
            <person name="Emerson J.B."/>
            <person name="Anantharaman K."/>
            <person name="Thomas B.C."/>
            <person name="Malmstrom R."/>
            <person name="Stieglmeier M."/>
            <person name="Klingl A."/>
            <person name="Woyke T."/>
            <person name="Ryan C.M."/>
            <person name="Banfield J.F."/>
        </authorList>
    </citation>
    <scope>NUCLEOTIDE SEQUENCE [LARGE SCALE GENOMIC DNA]</scope>
</reference>
<dbReference type="InterPro" id="IPR020829">
    <property type="entry name" value="GlycerAld_3-P_DH_cat"/>
</dbReference>
<feature type="site" description="Activates thiol group during catalysis" evidence="6">
    <location>
        <position position="184"/>
    </location>
</feature>
<dbReference type="GO" id="GO:0051287">
    <property type="term" value="F:NAD binding"/>
    <property type="evidence" value="ECO:0007669"/>
    <property type="project" value="InterPro"/>
</dbReference>
<keyword evidence="5" id="KW-0547">Nucleotide-binding</keyword>
<evidence type="ECO:0000259" key="8">
    <source>
        <dbReference type="SMART" id="SM00846"/>
    </source>
</evidence>
<dbReference type="SMART" id="SM00846">
    <property type="entry name" value="Gp_dh_N"/>
    <property type="match status" value="1"/>
</dbReference>
<dbReference type="PIRSF" id="PIRSF000149">
    <property type="entry name" value="GAP_DH"/>
    <property type="match status" value="1"/>
</dbReference>
<dbReference type="Proteomes" id="UP000228809">
    <property type="component" value="Unassembled WGS sequence"/>
</dbReference>
<dbReference type="SUPFAM" id="SSF51735">
    <property type="entry name" value="NAD(P)-binding Rossmann-fold domains"/>
    <property type="match status" value="1"/>
</dbReference>
<organism evidence="9 10">
    <name type="scientific">Candidatus Kaiserbacteria bacterium CG10_big_fil_rev_8_21_14_0_10_49_17</name>
    <dbReference type="NCBI Taxonomy" id="1974609"/>
    <lineage>
        <taxon>Bacteria</taxon>
        <taxon>Candidatus Kaiseribacteriota</taxon>
    </lineage>
</organism>
<dbReference type="InterPro" id="IPR020831">
    <property type="entry name" value="GlycerAld/Erythrose_P_DH"/>
</dbReference>
<dbReference type="FunFam" id="3.40.50.720:FF:000001">
    <property type="entry name" value="Glyceraldehyde-3-phosphate dehydrogenase"/>
    <property type="match status" value="1"/>
</dbReference>
<evidence type="ECO:0000256" key="4">
    <source>
        <dbReference type="PIRSR" id="PIRSR000149-2"/>
    </source>
</evidence>
<dbReference type="GO" id="GO:0006006">
    <property type="term" value="P:glucose metabolic process"/>
    <property type="evidence" value="ECO:0007669"/>
    <property type="project" value="InterPro"/>
</dbReference>
<dbReference type="CDD" id="cd18126">
    <property type="entry name" value="GAPDH_I_C"/>
    <property type="match status" value="1"/>
</dbReference>
<dbReference type="InterPro" id="IPR036291">
    <property type="entry name" value="NAD(P)-bd_dom_sf"/>
</dbReference>
<evidence type="ECO:0000256" key="5">
    <source>
        <dbReference type="PIRSR" id="PIRSR000149-3"/>
    </source>
</evidence>
<dbReference type="SUPFAM" id="SSF55347">
    <property type="entry name" value="Glyceraldehyde-3-phosphate dehydrogenase-like, C-terminal domain"/>
    <property type="match status" value="1"/>
</dbReference>
<dbReference type="PANTHER" id="PTHR43148">
    <property type="entry name" value="GLYCERALDEHYDE-3-PHOSPHATE DEHYDROGENASE 2"/>
    <property type="match status" value="1"/>
</dbReference>
<dbReference type="FunFam" id="3.30.360.10:FF:000002">
    <property type="entry name" value="Glyceraldehyde-3-phosphate dehydrogenase"/>
    <property type="match status" value="1"/>
</dbReference>
<feature type="binding site" evidence="5">
    <location>
        <position position="121"/>
    </location>
    <ligand>
        <name>NAD(+)</name>
        <dbReference type="ChEBI" id="CHEBI:57540"/>
    </ligand>
</feature>
<evidence type="ECO:0000313" key="9">
    <source>
        <dbReference type="EMBL" id="PIT91380.1"/>
    </source>
</evidence>
<feature type="active site" description="Nucleophile" evidence="3">
    <location>
        <position position="157"/>
    </location>
</feature>
<dbReference type="InterPro" id="IPR020828">
    <property type="entry name" value="GlycerAld_3-P_DH_NAD(P)-bd"/>
</dbReference>
<dbReference type="GO" id="GO:0016620">
    <property type="term" value="F:oxidoreductase activity, acting on the aldehyde or oxo group of donors, NAD or NADP as acceptor"/>
    <property type="evidence" value="ECO:0007669"/>
    <property type="project" value="InterPro"/>
</dbReference>
<evidence type="ECO:0000256" key="3">
    <source>
        <dbReference type="PIRSR" id="PIRSR000149-1"/>
    </source>
</evidence>
<evidence type="ECO:0000313" key="10">
    <source>
        <dbReference type="Proteomes" id="UP000228809"/>
    </source>
</evidence>
<dbReference type="PRINTS" id="PR00078">
    <property type="entry name" value="G3PDHDRGNASE"/>
</dbReference>
<dbReference type="GO" id="GO:0050661">
    <property type="term" value="F:NADP binding"/>
    <property type="evidence" value="ECO:0007669"/>
    <property type="project" value="InterPro"/>
</dbReference>
<gene>
    <name evidence="9" type="primary">gap</name>
    <name evidence="9" type="ORF">COU17_01130</name>
</gene>
<feature type="domain" description="Glyceraldehyde 3-phosphate dehydrogenase NAD(P) binding" evidence="8">
    <location>
        <begin position="4"/>
        <end position="157"/>
    </location>
</feature>
<feature type="binding site" evidence="5">
    <location>
        <begin position="13"/>
        <end position="14"/>
    </location>
    <ligand>
        <name>NAD(+)</name>
        <dbReference type="ChEBI" id="CHEBI:57540"/>
    </ligand>
</feature>
<feature type="binding site" evidence="5">
    <location>
        <position position="322"/>
    </location>
    <ligand>
        <name>NAD(+)</name>
        <dbReference type="ChEBI" id="CHEBI:57540"/>
    </ligand>
</feature>
<proteinExistence type="inferred from homology"/>
<comment type="caution">
    <text evidence="9">The sequence shown here is derived from an EMBL/GenBank/DDBJ whole genome shotgun (WGS) entry which is preliminary data.</text>
</comment>
<evidence type="ECO:0000256" key="7">
    <source>
        <dbReference type="RuleBase" id="RU000397"/>
    </source>
</evidence>
<dbReference type="AlphaFoldDB" id="A0A2M6WEZ4"/>
<dbReference type="Gene3D" id="3.30.360.10">
    <property type="entry name" value="Dihydrodipicolinate Reductase, domain 2"/>
    <property type="match status" value="1"/>
</dbReference>
<dbReference type="Pfam" id="PF00044">
    <property type="entry name" value="Gp_dh_N"/>
    <property type="match status" value="1"/>
</dbReference>
<dbReference type="Pfam" id="PF02800">
    <property type="entry name" value="Gp_dh_C"/>
    <property type="match status" value="1"/>
</dbReference>
<protein>
    <submittedName>
        <fullName evidence="9">Type I glyceraldehyde-3-phosphate dehydrogenase</fullName>
    </submittedName>
</protein>
<evidence type="ECO:0000256" key="2">
    <source>
        <dbReference type="ARBA" id="ARBA00023002"/>
    </source>
</evidence>
<keyword evidence="2" id="KW-0560">Oxidoreductase</keyword>
<name>A0A2M6WEZ4_9BACT</name>
<feature type="binding site" evidence="4">
    <location>
        <begin position="216"/>
        <end position="217"/>
    </location>
    <ligand>
        <name>D-glyceraldehyde 3-phosphate</name>
        <dbReference type="ChEBI" id="CHEBI:59776"/>
    </ligand>
</feature>
<dbReference type="CDD" id="cd05214">
    <property type="entry name" value="GAPDH_I_N"/>
    <property type="match status" value="1"/>
</dbReference>
<evidence type="ECO:0000256" key="1">
    <source>
        <dbReference type="ARBA" id="ARBA00007406"/>
    </source>
</evidence>
<feature type="binding site" evidence="5">
    <location>
        <position position="35"/>
    </location>
    <ligand>
        <name>NAD(+)</name>
        <dbReference type="ChEBI" id="CHEBI:57540"/>
    </ligand>
</feature>
<feature type="binding site" evidence="4">
    <location>
        <position position="239"/>
    </location>
    <ligand>
        <name>D-glyceraldehyde 3-phosphate</name>
        <dbReference type="ChEBI" id="CHEBI:59776"/>
    </ligand>
</feature>
<dbReference type="EMBL" id="PFBJ01000004">
    <property type="protein sequence ID" value="PIT91380.1"/>
    <property type="molecule type" value="Genomic_DNA"/>
</dbReference>
<dbReference type="InterPro" id="IPR006424">
    <property type="entry name" value="Glyceraldehyde-3-P_DH_1"/>
</dbReference>
<sequence length="345" mass="36776">MEKVKVAINGFGRIGRAFFKLAVFRKDIEIVAINDLGNIDNLAYLLKYDSVYGPSGLSVEVHDEALVVEGRTIQFISEPDPAKLPWKALHVDVALEATGVFASFQKAKAHLDAGAKRVVISAPVKDVPPEGITGETVLLGVNEEKLKTCDISSNASCTTNAGSPLVQILKEKIGIEKAVLNTVHGYTASQSIVDGPSKKDPRRGRAGAINIIPSTTGAATATTKAITDLDGKFDGMAMRVPVPVGSLVDVTFIASRDTSVEEVNTVLKSAAESKQWQGVFSVTEDPIVSTDIIGSRFASIADLNFTRVIDGNLVKVLAWYDNEMGYTSTLVEHVVKSGQYGTGLA</sequence>
<feature type="binding site" evidence="4">
    <location>
        <begin position="156"/>
        <end position="158"/>
    </location>
    <ligand>
        <name>D-glyceraldehyde 3-phosphate</name>
        <dbReference type="ChEBI" id="CHEBI:59776"/>
    </ligand>
</feature>
<dbReference type="Gene3D" id="3.40.50.720">
    <property type="entry name" value="NAD(P)-binding Rossmann-like Domain"/>
    <property type="match status" value="1"/>
</dbReference>